<comment type="caution">
    <text evidence="1">The sequence shown here is derived from an EMBL/GenBank/DDBJ whole genome shotgun (WGS) entry which is preliminary data.</text>
</comment>
<gene>
    <name evidence="1" type="ORF">ACFQZ6_13855</name>
</gene>
<protein>
    <submittedName>
        <fullName evidence="1">SUKH-4 family immunity protein</fullName>
    </submittedName>
</protein>
<dbReference type="RefSeq" id="WP_381608148.1">
    <property type="nucleotide sequence ID" value="NZ_JBHTEB010000001.1"/>
</dbReference>
<sequence>MSTTDTDVATITFTEADLDRYAAYLTHAPTRRWLTGPGLPGGGDLFTFEALRRDGLRTVADSTDDTGDGLAAELRDQLVIGAVRGVGGLEGESVLLDGATGEVSTTYFLHDRPDLMEASPLAPSLRLLVRFAAATDELAALRGQFASYAGRYGQQVAADAARRLLTVFEEGMREAAGADAETGEDEEITPLFWRIAAVIRPLALVAGRSTRSGLAVDLPARLLEEEFGAGGVVRFEDVDFPAALVHEPTRRFLREVGLPEDGVWFGLDTDVPLPTLAQHCADERESVFRTADAPARDRLPEGAHRLIRLGHLLEDTSLVVDGATGAVCAWSEAETVLRPLNTDVSTLAFTLWLIHRARSLDAEYDLTDAYEHLATAMSRTLAAVDPLAVDPTPRTPDDDGWRYWPEMFEDEAGGGLCA</sequence>
<organism evidence="1 2">
    <name type="scientific">Streptomyces flavalbus</name>
    <dbReference type="NCBI Taxonomy" id="2665155"/>
    <lineage>
        <taxon>Bacteria</taxon>
        <taxon>Bacillati</taxon>
        <taxon>Actinomycetota</taxon>
        <taxon>Actinomycetes</taxon>
        <taxon>Kitasatosporales</taxon>
        <taxon>Streptomycetaceae</taxon>
        <taxon>Streptomyces</taxon>
    </lineage>
</organism>
<dbReference type="Pfam" id="PF14435">
    <property type="entry name" value="SUKH-4"/>
    <property type="match status" value="2"/>
</dbReference>
<dbReference type="Proteomes" id="UP001597023">
    <property type="component" value="Unassembled WGS sequence"/>
</dbReference>
<proteinExistence type="predicted"/>
<name>A0ABW2W7F2_9ACTN</name>
<evidence type="ECO:0000313" key="1">
    <source>
        <dbReference type="EMBL" id="MFD0315296.1"/>
    </source>
</evidence>
<reference evidence="2" key="1">
    <citation type="journal article" date="2019" name="Int. J. Syst. Evol. Microbiol.">
        <title>The Global Catalogue of Microorganisms (GCM) 10K type strain sequencing project: providing services to taxonomists for standard genome sequencing and annotation.</title>
        <authorList>
            <consortium name="The Broad Institute Genomics Platform"/>
            <consortium name="The Broad Institute Genome Sequencing Center for Infectious Disease"/>
            <person name="Wu L."/>
            <person name="Ma J."/>
        </authorList>
    </citation>
    <scope>NUCLEOTIDE SEQUENCE [LARGE SCALE GENOMIC DNA]</scope>
    <source>
        <strain evidence="2">CGMCC 4.7400</strain>
    </source>
</reference>
<dbReference type="InterPro" id="IPR025851">
    <property type="entry name" value="SUKH-4"/>
</dbReference>
<evidence type="ECO:0000313" key="2">
    <source>
        <dbReference type="Proteomes" id="UP001597023"/>
    </source>
</evidence>
<dbReference type="EMBL" id="JBHTEB010000001">
    <property type="protein sequence ID" value="MFD0315296.1"/>
    <property type="molecule type" value="Genomic_DNA"/>
</dbReference>
<keyword evidence="2" id="KW-1185">Reference proteome</keyword>
<accession>A0ABW2W7F2</accession>